<dbReference type="Proteomes" id="UP001419268">
    <property type="component" value="Unassembled WGS sequence"/>
</dbReference>
<gene>
    <name evidence="1" type="ORF">Scep_019816</name>
</gene>
<accession>A0AAP0NLR8</accession>
<protein>
    <submittedName>
        <fullName evidence="1">Uncharacterized protein</fullName>
    </submittedName>
</protein>
<evidence type="ECO:0000313" key="2">
    <source>
        <dbReference type="Proteomes" id="UP001419268"/>
    </source>
</evidence>
<organism evidence="1 2">
    <name type="scientific">Stephania cephalantha</name>
    <dbReference type="NCBI Taxonomy" id="152367"/>
    <lineage>
        <taxon>Eukaryota</taxon>
        <taxon>Viridiplantae</taxon>
        <taxon>Streptophyta</taxon>
        <taxon>Embryophyta</taxon>
        <taxon>Tracheophyta</taxon>
        <taxon>Spermatophyta</taxon>
        <taxon>Magnoliopsida</taxon>
        <taxon>Ranunculales</taxon>
        <taxon>Menispermaceae</taxon>
        <taxon>Menispermoideae</taxon>
        <taxon>Cissampelideae</taxon>
        <taxon>Stephania</taxon>
    </lineage>
</organism>
<proteinExistence type="predicted"/>
<keyword evidence="2" id="KW-1185">Reference proteome</keyword>
<dbReference type="EMBL" id="JBBNAG010000008">
    <property type="protein sequence ID" value="KAK9112297.1"/>
    <property type="molecule type" value="Genomic_DNA"/>
</dbReference>
<reference evidence="1 2" key="1">
    <citation type="submission" date="2024-01" db="EMBL/GenBank/DDBJ databases">
        <title>Genome assemblies of Stephania.</title>
        <authorList>
            <person name="Yang L."/>
        </authorList>
    </citation>
    <scope>NUCLEOTIDE SEQUENCE [LARGE SCALE GENOMIC DNA]</scope>
    <source>
        <strain evidence="1">JXDWG</strain>
        <tissue evidence="1">Leaf</tissue>
    </source>
</reference>
<dbReference type="AlphaFoldDB" id="A0AAP0NLR8"/>
<sequence>MAVVAWSIWSNRNSVVWKKGGHTPAQIVASATSHLMAWKKARASGISPQTVQVHAGEKKWKKPDICYMACNVDIDATVFKEKGLSSYSAVLRDVDGGFMAAMGDQLKGYLK</sequence>
<comment type="caution">
    <text evidence="1">The sequence shown here is derived from an EMBL/GenBank/DDBJ whole genome shotgun (WGS) entry which is preliminary data.</text>
</comment>
<evidence type="ECO:0000313" key="1">
    <source>
        <dbReference type="EMBL" id="KAK9112297.1"/>
    </source>
</evidence>
<name>A0AAP0NLR8_9MAGN</name>